<gene>
    <name evidence="4" type="ORF">HC031_02340</name>
</gene>
<dbReference type="RefSeq" id="WP_167923420.1">
    <property type="nucleotide sequence ID" value="NZ_JAATVY010000001.1"/>
</dbReference>
<feature type="transmembrane region" description="Helical" evidence="1">
    <location>
        <begin position="300"/>
        <end position="319"/>
    </location>
</feature>
<keyword evidence="1" id="KW-0812">Transmembrane</keyword>
<dbReference type="InterPro" id="IPR043128">
    <property type="entry name" value="Rev_trsase/Diguanyl_cyclase"/>
</dbReference>
<reference evidence="4 5" key="1">
    <citation type="submission" date="2020-03" db="EMBL/GenBank/DDBJ databases">
        <title>WGS of the type strain of Planosporangium spp.</title>
        <authorList>
            <person name="Thawai C."/>
        </authorList>
    </citation>
    <scope>NUCLEOTIDE SEQUENCE [LARGE SCALE GENOMIC DNA]</scope>
    <source>
        <strain evidence="4 5">TBRC 5610</strain>
    </source>
</reference>
<dbReference type="EMBL" id="JAATVY010000001">
    <property type="protein sequence ID" value="NJC68567.1"/>
    <property type="molecule type" value="Genomic_DNA"/>
</dbReference>
<dbReference type="SUPFAM" id="SSF55073">
    <property type="entry name" value="Nucleotide cyclase"/>
    <property type="match status" value="1"/>
</dbReference>
<dbReference type="InterPro" id="IPR029787">
    <property type="entry name" value="Nucleotide_cyclase"/>
</dbReference>
<sequence>MGAVRRSTLVTLAGAVIFLLAAIASAATGRANAIQTEQSALAQRSAAGSHNARDFFDRAGAIIELAGRNYSFVDYYGGESYGSRGRLPQRANPTDLVVERVNQDLIYLGQMYPDRIGEAAFIDVSGIENASVVHGAAVPRDKLSGVSLSAPYFKPVFATSPGVVHQSRPYRSPSVGDWVISSGTQVLMPDHVKHAMVHLEITVEGFRKELDNGYGHLLIVDADSGEVIIDSARPQGANQPLGDPENQTFAPLVRQWGDGGFVQVDGRQVAYQRVPAAVGNDNHWYAVTVAPAPTGLLTGVGWLPCVVLVTSLLIISYALRTLRRRQSALVQAANTDALTGLRNRRSLEADIAVHLPKCTPDEPLYLTLSDLNGFKAYNDTLGHPAGDALLKRLGKSLADAVSGIGAAYRIGGDEFCVLARASDIGGPEELMAVVARALSEDDDRLPVNASHGLVVLPLEADELIAAMTLVDQRMYEQKRAGRAPTAQ</sequence>
<dbReference type="PANTHER" id="PTHR45138:SF6">
    <property type="entry name" value="DIGUANYLATE CYCLASE DGCN"/>
    <property type="match status" value="1"/>
</dbReference>
<keyword evidence="1" id="KW-0472">Membrane</keyword>
<dbReference type="Proteomes" id="UP000722989">
    <property type="component" value="Unassembled WGS sequence"/>
</dbReference>
<dbReference type="PANTHER" id="PTHR45138">
    <property type="entry name" value="REGULATORY COMPONENTS OF SENSORY TRANSDUCTION SYSTEM"/>
    <property type="match status" value="1"/>
</dbReference>
<accession>A0ABX0XRD7</accession>
<dbReference type="PROSITE" id="PS50887">
    <property type="entry name" value="GGDEF"/>
    <property type="match status" value="1"/>
</dbReference>
<feature type="chain" id="PRO_5045500180" evidence="2">
    <location>
        <begin position="27"/>
        <end position="487"/>
    </location>
</feature>
<keyword evidence="1" id="KW-1133">Transmembrane helix</keyword>
<evidence type="ECO:0000313" key="4">
    <source>
        <dbReference type="EMBL" id="NJC68567.1"/>
    </source>
</evidence>
<dbReference type="NCBIfam" id="TIGR00254">
    <property type="entry name" value="GGDEF"/>
    <property type="match status" value="1"/>
</dbReference>
<evidence type="ECO:0000259" key="3">
    <source>
        <dbReference type="PROSITE" id="PS50887"/>
    </source>
</evidence>
<evidence type="ECO:0000313" key="5">
    <source>
        <dbReference type="Proteomes" id="UP000722989"/>
    </source>
</evidence>
<feature type="domain" description="GGDEF" evidence="3">
    <location>
        <begin position="362"/>
        <end position="487"/>
    </location>
</feature>
<keyword evidence="2" id="KW-0732">Signal</keyword>
<proteinExistence type="predicted"/>
<organism evidence="4 5">
    <name type="scientific">Planosporangium thailandense</name>
    <dbReference type="NCBI Taxonomy" id="765197"/>
    <lineage>
        <taxon>Bacteria</taxon>
        <taxon>Bacillati</taxon>
        <taxon>Actinomycetota</taxon>
        <taxon>Actinomycetes</taxon>
        <taxon>Micromonosporales</taxon>
        <taxon>Micromonosporaceae</taxon>
        <taxon>Planosporangium</taxon>
    </lineage>
</organism>
<dbReference type="Pfam" id="PF00990">
    <property type="entry name" value="GGDEF"/>
    <property type="match status" value="1"/>
</dbReference>
<evidence type="ECO:0000256" key="2">
    <source>
        <dbReference type="SAM" id="SignalP"/>
    </source>
</evidence>
<dbReference type="SMART" id="SM00267">
    <property type="entry name" value="GGDEF"/>
    <property type="match status" value="1"/>
</dbReference>
<name>A0ABX0XRD7_9ACTN</name>
<protein>
    <submittedName>
        <fullName evidence="4">Diguanylate cyclase</fullName>
    </submittedName>
</protein>
<evidence type="ECO:0000256" key="1">
    <source>
        <dbReference type="SAM" id="Phobius"/>
    </source>
</evidence>
<dbReference type="InterPro" id="IPR050469">
    <property type="entry name" value="Diguanylate_Cyclase"/>
</dbReference>
<keyword evidence="5" id="KW-1185">Reference proteome</keyword>
<dbReference type="Gene3D" id="3.30.70.270">
    <property type="match status" value="1"/>
</dbReference>
<dbReference type="InterPro" id="IPR000160">
    <property type="entry name" value="GGDEF_dom"/>
</dbReference>
<feature type="signal peptide" evidence="2">
    <location>
        <begin position="1"/>
        <end position="26"/>
    </location>
</feature>
<dbReference type="CDD" id="cd01949">
    <property type="entry name" value="GGDEF"/>
    <property type="match status" value="1"/>
</dbReference>
<comment type="caution">
    <text evidence="4">The sequence shown here is derived from an EMBL/GenBank/DDBJ whole genome shotgun (WGS) entry which is preliminary data.</text>
</comment>